<keyword evidence="5" id="KW-0472">Membrane</keyword>
<feature type="domain" description="TonB-dependent transporter Oar-like beta-barrel" evidence="8">
    <location>
        <begin position="341"/>
        <end position="826"/>
    </location>
</feature>
<evidence type="ECO:0000259" key="8">
    <source>
        <dbReference type="Pfam" id="PF25183"/>
    </source>
</evidence>
<protein>
    <submittedName>
        <fullName evidence="9">TonB-dependent receptor</fullName>
    </submittedName>
</protein>
<dbReference type="Pfam" id="PF25183">
    <property type="entry name" value="OMP_b-brl_4"/>
    <property type="match status" value="2"/>
</dbReference>
<dbReference type="GO" id="GO:0044718">
    <property type="term" value="P:siderophore transmembrane transport"/>
    <property type="evidence" value="ECO:0007669"/>
    <property type="project" value="TreeGrafter"/>
</dbReference>
<dbReference type="GO" id="GO:0015344">
    <property type="term" value="F:siderophore uptake transmembrane transporter activity"/>
    <property type="evidence" value="ECO:0007669"/>
    <property type="project" value="TreeGrafter"/>
</dbReference>
<dbReference type="PANTHER" id="PTHR30069">
    <property type="entry name" value="TONB-DEPENDENT OUTER MEMBRANE RECEPTOR"/>
    <property type="match status" value="1"/>
</dbReference>
<keyword evidence="6" id="KW-0998">Cell outer membrane</keyword>
<evidence type="ECO:0000256" key="7">
    <source>
        <dbReference type="SAM" id="SignalP"/>
    </source>
</evidence>
<keyword evidence="4" id="KW-0812">Transmembrane</keyword>
<dbReference type="SUPFAM" id="SSF49464">
    <property type="entry name" value="Carboxypeptidase regulatory domain-like"/>
    <property type="match status" value="1"/>
</dbReference>
<gene>
    <name evidence="9" type="ORF">AWE51_00710</name>
</gene>
<accession>A0A162CTN2</accession>
<dbReference type="OrthoDB" id="9768147at2"/>
<evidence type="ECO:0000256" key="4">
    <source>
        <dbReference type="ARBA" id="ARBA00022692"/>
    </source>
</evidence>
<evidence type="ECO:0000256" key="2">
    <source>
        <dbReference type="ARBA" id="ARBA00022448"/>
    </source>
</evidence>
<dbReference type="STRING" id="1642818.AWE51_00710"/>
<sequence>MKKIFMAIFVLTCIISNAQVTTSNISGVVYDLEKQLLPGANITALHEPTGTSYGGTTNFDGRFDLINLRVGGPYTISISYVGFKKHVINDVFLQLGQTFNAEIILQEDDNQLEEVIITSNKSTTFSSERTGAETSIGSRELKSLPTITRSAADFYRLEPTASSNGSFGGRNDQFNNFSLDGSIFNNPFGLDAATPGGQTNAQPISLDAIDQIQVATAPYDVTQAGFTGASVNAVTKSGTNRWKGTVYGFYRNQDMTGDKVGDDDIIVPDLTQAQYGVSVGGPIIKNKLFIFGNFEKDDREDLGSNFLAARPGLTGANVSRVSAEDLDFVSEQLRTLGYETGAYEGYTHDTESTKGLLKLDWNINDNHRMAIVYNFLNASRDLPANREAIGRRGPDLTTLQFRNSGYQINNKISSFLVELNSNFGGNISNKFQAGYTSFDDSRDPFSTPAPPINIQQEGVRYIVAGHEPFSINNNLKQKVYQITNNLNIVTGNHTITLGASFERFEFDNSFNLGVYDLAANPAAGQGPVSTFFDAFQSVRIDPTNPGTSFEDAVNNGTIAAALANAQNVFDTNNASGNWALAETNVGQLAFYAQDKWKMNDKFTLTYGLRIDQPLYFDTVDKIAENIERGAGGTFPDGNYQPGITYFDQNGSPTQLNSLDLPTRRLLVSPRLGFNYDVKGDKTFQIRGGTGIFTGRLPFVWIGNQVANPNFFFYTTSAPDFQFPQVFRNSLGIDYRFKNGIVASTDVIYTEDINAQMVRNFGLGTPTGTLTGADNRVIYQLSDRAVNEFGGPTNAYVFTNTNVGYSFNWSFKLQKNFSNGIFASVAYNYLEAEDASSLDAEISSDAFDRNPALGNVNQAVSSTARYGDKHRIVGQLNKSFSYGKNKQWRTSIGAFYEYAQGGRFSYTYSGDINGDGSPLNDLIYIPTQADLATFNFSGTAAEQQTQRQAYEAYIQQDEYLSGRRGSYAEKYAILSPWRGRWDVKFLQDYDIQVGERTNTIQLSLDILNFGNLLSSDWGVIEIPVNDQPIGVSFDAVADPGRTNPIYTFDPSQTKTFANDFSLDSRWQAQVGLRYIFN</sequence>
<evidence type="ECO:0000313" key="10">
    <source>
        <dbReference type="Proteomes" id="UP000076715"/>
    </source>
</evidence>
<feature type="chain" id="PRO_5007833628" evidence="7">
    <location>
        <begin position="19"/>
        <end position="1076"/>
    </location>
</feature>
<dbReference type="Pfam" id="PF13620">
    <property type="entry name" value="CarboxypepD_reg"/>
    <property type="match status" value="1"/>
</dbReference>
<feature type="domain" description="TonB-dependent transporter Oar-like beta-barrel" evidence="8">
    <location>
        <begin position="234"/>
        <end position="299"/>
    </location>
</feature>
<dbReference type="GO" id="GO:0009279">
    <property type="term" value="C:cell outer membrane"/>
    <property type="evidence" value="ECO:0007669"/>
    <property type="project" value="UniProtKB-SubCell"/>
</dbReference>
<dbReference type="Gene3D" id="2.40.170.20">
    <property type="entry name" value="TonB-dependent receptor, beta-barrel domain"/>
    <property type="match status" value="1"/>
</dbReference>
<keyword evidence="7" id="KW-0732">Signal</keyword>
<keyword evidence="3" id="KW-1134">Transmembrane beta strand</keyword>
<organism evidence="9 10">
    <name type="scientific">Aquimarina aggregata</name>
    <dbReference type="NCBI Taxonomy" id="1642818"/>
    <lineage>
        <taxon>Bacteria</taxon>
        <taxon>Pseudomonadati</taxon>
        <taxon>Bacteroidota</taxon>
        <taxon>Flavobacteriia</taxon>
        <taxon>Flavobacteriales</taxon>
        <taxon>Flavobacteriaceae</taxon>
        <taxon>Aquimarina</taxon>
    </lineage>
</organism>
<keyword evidence="10" id="KW-1185">Reference proteome</keyword>
<evidence type="ECO:0000313" key="9">
    <source>
        <dbReference type="EMBL" id="KZS41994.1"/>
    </source>
</evidence>
<comment type="subcellular location">
    <subcellularLocation>
        <location evidence="1">Cell outer membrane</location>
        <topology evidence="1">Multi-pass membrane protein</topology>
    </subcellularLocation>
</comment>
<dbReference type="InterPro" id="IPR008969">
    <property type="entry name" value="CarboxyPept-like_regulatory"/>
</dbReference>
<evidence type="ECO:0000256" key="3">
    <source>
        <dbReference type="ARBA" id="ARBA00022452"/>
    </source>
</evidence>
<keyword evidence="2" id="KW-0813">Transport</keyword>
<dbReference type="InterPro" id="IPR036942">
    <property type="entry name" value="Beta-barrel_TonB_sf"/>
</dbReference>
<dbReference type="EMBL" id="LQRT01000002">
    <property type="protein sequence ID" value="KZS41994.1"/>
    <property type="molecule type" value="Genomic_DNA"/>
</dbReference>
<comment type="caution">
    <text evidence="9">The sequence shown here is derived from an EMBL/GenBank/DDBJ whole genome shotgun (WGS) entry which is preliminary data.</text>
</comment>
<dbReference type="RefSeq" id="WP_066308941.1">
    <property type="nucleotide sequence ID" value="NZ_CANLSS010000033.1"/>
</dbReference>
<dbReference type="InterPro" id="IPR039426">
    <property type="entry name" value="TonB-dep_rcpt-like"/>
</dbReference>
<dbReference type="PANTHER" id="PTHR30069:SF46">
    <property type="entry name" value="OAR PROTEIN"/>
    <property type="match status" value="1"/>
</dbReference>
<keyword evidence="9" id="KW-0675">Receptor</keyword>
<dbReference type="SUPFAM" id="SSF56935">
    <property type="entry name" value="Porins"/>
    <property type="match status" value="1"/>
</dbReference>
<dbReference type="InterPro" id="IPR057601">
    <property type="entry name" value="Oar-like_b-barrel"/>
</dbReference>
<feature type="signal peptide" evidence="7">
    <location>
        <begin position="1"/>
        <end position="18"/>
    </location>
</feature>
<dbReference type="Proteomes" id="UP000076715">
    <property type="component" value="Unassembled WGS sequence"/>
</dbReference>
<proteinExistence type="predicted"/>
<dbReference type="Gene3D" id="2.60.40.1120">
    <property type="entry name" value="Carboxypeptidase-like, regulatory domain"/>
    <property type="match status" value="1"/>
</dbReference>
<dbReference type="AlphaFoldDB" id="A0A162CTN2"/>
<reference evidence="9 10" key="1">
    <citation type="submission" date="2016-01" db="EMBL/GenBank/DDBJ databases">
        <title>The draft genome sequence of Aquimarina sp. RZW4-3-2.</title>
        <authorList>
            <person name="Wang Y."/>
        </authorList>
    </citation>
    <scope>NUCLEOTIDE SEQUENCE [LARGE SCALE GENOMIC DNA]</scope>
    <source>
        <strain evidence="9 10">RZW4-3-2</strain>
    </source>
</reference>
<evidence type="ECO:0000256" key="5">
    <source>
        <dbReference type="ARBA" id="ARBA00023136"/>
    </source>
</evidence>
<evidence type="ECO:0000256" key="6">
    <source>
        <dbReference type="ARBA" id="ARBA00023237"/>
    </source>
</evidence>
<name>A0A162CTN2_9FLAO</name>
<evidence type="ECO:0000256" key="1">
    <source>
        <dbReference type="ARBA" id="ARBA00004571"/>
    </source>
</evidence>